<name>A0A673B8Y7_9TELE</name>
<evidence type="ECO:0000256" key="2">
    <source>
        <dbReference type="ARBA" id="ARBA00022490"/>
    </source>
</evidence>
<evidence type="ECO:0000256" key="5">
    <source>
        <dbReference type="SAM" id="Coils"/>
    </source>
</evidence>
<reference evidence="8" key="3">
    <citation type="submission" date="2025-09" db="UniProtKB">
        <authorList>
            <consortium name="Ensembl"/>
        </authorList>
    </citation>
    <scope>IDENTIFICATION</scope>
</reference>
<dbReference type="GO" id="GO:0051642">
    <property type="term" value="P:centrosome localization"/>
    <property type="evidence" value="ECO:0007669"/>
    <property type="project" value="TreeGrafter"/>
</dbReference>
<evidence type="ECO:0000313" key="9">
    <source>
        <dbReference type="Proteomes" id="UP000472271"/>
    </source>
</evidence>
<feature type="coiled-coil region" evidence="5">
    <location>
        <begin position="420"/>
        <end position="557"/>
    </location>
</feature>
<protein>
    <recommendedName>
        <fullName evidence="7">EF-hand domain-containing protein</fullName>
    </recommendedName>
</protein>
<dbReference type="GO" id="GO:0090222">
    <property type="term" value="P:centrosome-templated microtubule nucleation"/>
    <property type="evidence" value="ECO:0007669"/>
    <property type="project" value="TreeGrafter"/>
</dbReference>
<dbReference type="GO" id="GO:0000242">
    <property type="term" value="C:pericentriolar material"/>
    <property type="evidence" value="ECO:0007669"/>
    <property type="project" value="TreeGrafter"/>
</dbReference>
<keyword evidence="4" id="KW-0206">Cytoskeleton</keyword>
<feature type="coiled-coil region" evidence="5">
    <location>
        <begin position="600"/>
        <end position="1102"/>
    </location>
</feature>
<comment type="subcellular location">
    <subcellularLocation>
        <location evidence="1">Cytoplasm</location>
        <location evidence="1">Cytoskeleton</location>
        <location evidence="1">Microtubule organizing center</location>
        <location evidence="1">Centrosome</location>
    </subcellularLocation>
</comment>
<evidence type="ECO:0000256" key="1">
    <source>
        <dbReference type="ARBA" id="ARBA00004300"/>
    </source>
</evidence>
<accession>A0A673B8Y7</accession>
<dbReference type="GO" id="GO:0005814">
    <property type="term" value="C:centriole"/>
    <property type="evidence" value="ECO:0007669"/>
    <property type="project" value="TreeGrafter"/>
</dbReference>
<dbReference type="InParanoid" id="A0A673B8Y7"/>
<feature type="region of interest" description="Disordered" evidence="6">
    <location>
        <begin position="558"/>
        <end position="586"/>
    </location>
</feature>
<keyword evidence="2" id="KW-0963">Cytoplasm</keyword>
<reference evidence="8" key="1">
    <citation type="submission" date="2019-06" db="EMBL/GenBank/DDBJ databases">
        <authorList>
            <consortium name="Wellcome Sanger Institute Data Sharing"/>
        </authorList>
    </citation>
    <scope>NUCLEOTIDE SEQUENCE [LARGE SCALE GENOMIC DNA]</scope>
</reference>
<dbReference type="Gene3D" id="1.10.238.10">
    <property type="entry name" value="EF-hand"/>
    <property type="match status" value="1"/>
</dbReference>
<dbReference type="GO" id="GO:0005509">
    <property type="term" value="F:calcium ion binding"/>
    <property type="evidence" value="ECO:0007669"/>
    <property type="project" value="InterPro"/>
</dbReference>
<dbReference type="GO" id="GO:0034454">
    <property type="term" value="P:microtubule anchoring at centrosome"/>
    <property type="evidence" value="ECO:0007669"/>
    <property type="project" value="TreeGrafter"/>
</dbReference>
<evidence type="ECO:0000256" key="6">
    <source>
        <dbReference type="SAM" id="MobiDB-lite"/>
    </source>
</evidence>
<dbReference type="PROSITE" id="PS50222">
    <property type="entry name" value="EF_HAND_2"/>
    <property type="match status" value="1"/>
</dbReference>
<feature type="domain" description="EF-hand" evidence="7">
    <location>
        <begin position="9"/>
        <end position="44"/>
    </location>
</feature>
<keyword evidence="3" id="KW-0597">Phosphoprotein</keyword>
<dbReference type="PANTHER" id="PTHR18905:SF11">
    <property type="entry name" value="NINEIN"/>
    <property type="match status" value="1"/>
</dbReference>
<dbReference type="AlphaFoldDB" id="A0A673B8Y7"/>
<proteinExistence type="predicted"/>
<organism evidence="8 9">
    <name type="scientific">Sphaeramia orbicularis</name>
    <name type="common">orbiculate cardinalfish</name>
    <dbReference type="NCBI Taxonomy" id="375764"/>
    <lineage>
        <taxon>Eukaryota</taxon>
        <taxon>Metazoa</taxon>
        <taxon>Chordata</taxon>
        <taxon>Craniata</taxon>
        <taxon>Vertebrata</taxon>
        <taxon>Euteleostomi</taxon>
        <taxon>Actinopterygii</taxon>
        <taxon>Neopterygii</taxon>
        <taxon>Teleostei</taxon>
        <taxon>Neoteleostei</taxon>
        <taxon>Acanthomorphata</taxon>
        <taxon>Gobiaria</taxon>
        <taxon>Kurtiformes</taxon>
        <taxon>Apogonoidei</taxon>
        <taxon>Apogonidae</taxon>
        <taxon>Apogoninae</taxon>
        <taxon>Sphaeramia</taxon>
    </lineage>
</organism>
<evidence type="ECO:0000313" key="8">
    <source>
        <dbReference type="Ensembl" id="ENSSORP00005036923.1"/>
    </source>
</evidence>
<feature type="coiled-coil region" evidence="5">
    <location>
        <begin position="366"/>
        <end position="396"/>
    </location>
</feature>
<keyword evidence="5" id="KW-0175">Coiled coil</keyword>
<dbReference type="Proteomes" id="UP000472271">
    <property type="component" value="Chromosome 22"/>
</dbReference>
<dbReference type="Ensembl" id="ENSSORT00005037891.1">
    <property type="protein sequence ID" value="ENSSORP00005036923.1"/>
    <property type="gene ID" value="ENSSORG00005017358.1"/>
</dbReference>
<feature type="region of interest" description="Disordered" evidence="6">
    <location>
        <begin position="90"/>
        <end position="110"/>
    </location>
</feature>
<reference evidence="8" key="2">
    <citation type="submission" date="2025-08" db="UniProtKB">
        <authorList>
            <consortium name="Ensembl"/>
        </authorList>
    </citation>
    <scope>IDENTIFICATION</scope>
</reference>
<dbReference type="GO" id="GO:0097431">
    <property type="term" value="C:mitotic spindle pole"/>
    <property type="evidence" value="ECO:0007669"/>
    <property type="project" value="TreeGrafter"/>
</dbReference>
<dbReference type="InterPro" id="IPR011992">
    <property type="entry name" value="EF-hand-dom_pair"/>
</dbReference>
<sequence>MGDAPEQDHYVEQLKEVFNSFDTSGCGSLSSEELAELCRSLHLDDTTPALISALQQNQDLDQDCRTVDFDQFKNALILVLSSKIETPQPELETLPKPESPEIQPKFVKGSKRYGRRSTPEFFEPIFDSTEATISNATHQRDLEDSDDSAVPRKREVTGQMHLWNPDEPSTPRGSILSLSSRLEERLHEACDNLALPWEGCARHTDLLTVCEHLGLEINGEVLQSLRTDGMMSVQEFVSRIVNNTPPTPSASTPYRQLKRLHSTQPFDEGGRRIATPSALTSTIGMRLFSTLDDGTGYTAVECVLDAWMEEGIENSADILQMLNFSLDGKLSLGDLTMALENELLVTKNGIHQAAVASFKAEIRYLLECVDKELREKEKIQSDLEKAEKLKSQFATEVDEHHSAIEHMYNLNLRKLEQDHKEKLALVRSELMKEMDHIQQQASLQREELEAEVKRIRDDESFLRDHLSISVKENRRLEMEVLDSTEKLVEAQSQITKLQTNLDNIMKEKFGDLDPGSADLFLQEERIKQLRSSYEAQCRDLQDRIDELQSELQEFHSLGRVHQPSHKPLSEELESKSPGMESDPGIGSEEVQPFSLSLEAEMMLEQLKQQHLQEMEDLRNQLESKVKKRHETSYEHQKATLALQYQQEVQALREEKTSIQSHAEDLQRRLEQAMLERSHLEKKQAKEREELENLQEEEVQTLRQQLLEAHAKTADLDEHLKTLEAQQEEANQNYATEMEELKKQHSTEMKKLEEKHKEELEARIEEERKNLQDDKNEWEKRLLHDTEREKEVLQQKYEDQLRARIDEVKLKFEEERAETVKSLTEQWQKERAELDERNSEALQALLEEEMLRLVQEHEHKESKMKSQWANERARLQEQQEEALLERILQQEAQLEQREQKLKEEWEREKLQLEEDYEGMLQERMKDEREKLELEKEEAEKKLEHLMTGDETLQAVNHQTTRLKYDLRVVQQERESLQQEVTLLHKKLRNANDKNHVLEMALTSSGLQNQSKKLYRDEMCRLMEQEKQLLKQENDKLQEELISVKADLVQSREKVRKIWLSLIWNTLMIILHSLLNQEESLRKMKNMEERMREIELSLHNVKLLLKEKVTQLKDQLHKNVKADVLIKDLYVENSQLLKALEVTEQRQKIAEKKNYLLEEKISSLNRIVRDLNPASHPTLSIFKCS</sequence>
<dbReference type="PANTHER" id="PTHR18905">
    <property type="entry name" value="NINEIN"/>
    <property type="match status" value="1"/>
</dbReference>
<evidence type="ECO:0000259" key="7">
    <source>
        <dbReference type="PROSITE" id="PS50222"/>
    </source>
</evidence>
<evidence type="ECO:0000256" key="4">
    <source>
        <dbReference type="ARBA" id="ARBA00023212"/>
    </source>
</evidence>
<keyword evidence="9" id="KW-1185">Reference proteome</keyword>
<evidence type="ECO:0000256" key="3">
    <source>
        <dbReference type="ARBA" id="ARBA00022553"/>
    </source>
</evidence>
<dbReference type="InterPro" id="IPR002048">
    <property type="entry name" value="EF_hand_dom"/>
</dbReference>
<gene>
    <name evidence="8" type="primary">nin</name>
</gene>
<dbReference type="GO" id="GO:0097539">
    <property type="term" value="C:ciliary transition fiber"/>
    <property type="evidence" value="ECO:0007669"/>
    <property type="project" value="TreeGrafter"/>
</dbReference>
<dbReference type="SUPFAM" id="SSF47473">
    <property type="entry name" value="EF-hand"/>
    <property type="match status" value="1"/>
</dbReference>